<feature type="signal peptide" evidence="1">
    <location>
        <begin position="1"/>
        <end position="25"/>
    </location>
</feature>
<proteinExistence type="predicted"/>
<evidence type="ECO:0000256" key="1">
    <source>
        <dbReference type="SAM" id="SignalP"/>
    </source>
</evidence>
<sequence length="268" mass="27700">MRRGVAMKPGIGLLILAAIASPLEARDLCPDRPGLDTPPCTVDPGRLVLETGIGDWALDSNAAGRTDTLALGEALLRIGVAEHAEIQIGWTAFGHVRTRDRATGAVSRAGGVGDVMLAVKRNLANPDGSGFSAALLPYVTLPAGGQAIGAGTWGAGMILPLSYALTDRLSLSATPEIDAAPDGDRSGRHLRYGAVGGLGLKLSGSVQASAELSAFRDRDPGDHATEMLAGLSIGWQPGREWQLDLGVNAGLNHASPDAEVYGGIVRRF</sequence>
<evidence type="ECO:0000313" key="2">
    <source>
        <dbReference type="EMBL" id="PZO91445.1"/>
    </source>
</evidence>
<keyword evidence="1" id="KW-0732">Signal</keyword>
<organism evidence="2 3">
    <name type="scientific">Sphingomonas sanxanigenens</name>
    <dbReference type="NCBI Taxonomy" id="397260"/>
    <lineage>
        <taxon>Bacteria</taxon>
        <taxon>Pseudomonadati</taxon>
        <taxon>Pseudomonadota</taxon>
        <taxon>Alphaproteobacteria</taxon>
        <taxon>Sphingomonadales</taxon>
        <taxon>Sphingomonadaceae</taxon>
        <taxon>Sphingomonas</taxon>
    </lineage>
</organism>
<comment type="caution">
    <text evidence="2">The sequence shown here is derived from an EMBL/GenBank/DDBJ whole genome shotgun (WGS) entry which is preliminary data.</text>
</comment>
<accession>A0A2W5C8D6</accession>
<reference evidence="2 3" key="1">
    <citation type="submission" date="2017-08" db="EMBL/GenBank/DDBJ databases">
        <title>Infants hospitalized years apart are colonized by the same room-sourced microbial strains.</title>
        <authorList>
            <person name="Brooks B."/>
            <person name="Olm M.R."/>
            <person name="Firek B.A."/>
            <person name="Baker R."/>
            <person name="Thomas B.C."/>
            <person name="Morowitz M.J."/>
            <person name="Banfield J.F."/>
        </authorList>
    </citation>
    <scope>NUCLEOTIDE SEQUENCE [LARGE SCALE GENOMIC DNA]</scope>
    <source>
        <strain evidence="2">S2_018_000_R2_101</strain>
    </source>
</reference>
<dbReference type="Pfam" id="PF13557">
    <property type="entry name" value="Phenol_MetA_deg"/>
    <property type="match status" value="1"/>
</dbReference>
<feature type="chain" id="PRO_5016026988" evidence="1">
    <location>
        <begin position="26"/>
        <end position="268"/>
    </location>
</feature>
<dbReference type="InterPro" id="IPR025737">
    <property type="entry name" value="FApF"/>
</dbReference>
<protein>
    <submittedName>
        <fullName evidence="2">Transporter</fullName>
    </submittedName>
</protein>
<dbReference type="AlphaFoldDB" id="A0A2W5C8D6"/>
<gene>
    <name evidence="2" type="ORF">DI623_03320</name>
</gene>
<evidence type="ECO:0000313" key="3">
    <source>
        <dbReference type="Proteomes" id="UP000249066"/>
    </source>
</evidence>
<name>A0A2W5C8D6_9SPHN</name>
<dbReference type="Proteomes" id="UP000249066">
    <property type="component" value="Unassembled WGS sequence"/>
</dbReference>
<dbReference type="EMBL" id="QFNN01000009">
    <property type="protein sequence ID" value="PZO91445.1"/>
    <property type="molecule type" value="Genomic_DNA"/>
</dbReference>